<comment type="caution">
    <text evidence="3">The sequence shown here is derived from an EMBL/GenBank/DDBJ whole genome shotgun (WGS) entry which is preliminary data.</text>
</comment>
<dbReference type="InterPro" id="IPR003501">
    <property type="entry name" value="PTS_EIIB_2/3"/>
</dbReference>
<dbReference type="EMBL" id="CBXI010000036">
    <property type="protein sequence ID" value="CDL91940.1"/>
    <property type="molecule type" value="Genomic_DNA"/>
</dbReference>
<evidence type="ECO:0000313" key="3">
    <source>
        <dbReference type="EMBL" id="CDL91940.1"/>
    </source>
</evidence>
<name>W6N6V0_CLOTY</name>
<evidence type="ECO:0000256" key="1">
    <source>
        <dbReference type="ARBA" id="ARBA00022679"/>
    </source>
</evidence>
<organism evidence="3 4">
    <name type="scientific">Clostridium tyrobutyricum DIVETGP</name>
    <dbReference type="NCBI Taxonomy" id="1408889"/>
    <lineage>
        <taxon>Bacteria</taxon>
        <taxon>Bacillati</taxon>
        <taxon>Bacillota</taxon>
        <taxon>Clostridia</taxon>
        <taxon>Eubacteriales</taxon>
        <taxon>Clostridiaceae</taxon>
        <taxon>Clostridium</taxon>
    </lineage>
</organism>
<dbReference type="SUPFAM" id="SSF52794">
    <property type="entry name" value="PTS system IIB component-like"/>
    <property type="match status" value="1"/>
</dbReference>
<evidence type="ECO:0000313" key="4">
    <source>
        <dbReference type="Proteomes" id="UP000019482"/>
    </source>
</evidence>
<dbReference type="AlphaFoldDB" id="W6N6V0"/>
<dbReference type="GO" id="GO:0009401">
    <property type="term" value="P:phosphoenolpyruvate-dependent sugar phosphotransferase system"/>
    <property type="evidence" value="ECO:0007669"/>
    <property type="project" value="InterPro"/>
</dbReference>
<dbReference type="PROSITE" id="PS51099">
    <property type="entry name" value="PTS_EIIB_TYPE_2"/>
    <property type="match status" value="1"/>
</dbReference>
<sequence length="97" mass="10786">MENSKQKLVLVACGTGIATSTVVCERVENLIKKNGLNAKIIQCKISEVGGYEDQADLLVTTTITPREYKMPVIKAMNYLTNINAEKTDQKIIEQLKK</sequence>
<reference evidence="3 4" key="1">
    <citation type="journal article" date="2015" name="Genome Announc.">
        <title>Draft Genome Sequence of Clostridium tyrobutyricum Strain DIVETGP, Isolated from Cow's Milk for Grana Padano Production.</title>
        <authorList>
            <person name="Soggiu A."/>
            <person name="Piras C."/>
            <person name="Gaiarsa S."/>
            <person name="Sassera D."/>
            <person name="Roncada P."/>
            <person name="Bendixen E."/>
            <person name="Brasca M."/>
            <person name="Bonizzi L."/>
        </authorList>
    </citation>
    <scope>NUCLEOTIDE SEQUENCE [LARGE SCALE GENOMIC DNA]</scope>
    <source>
        <strain evidence="3 4">DIVETGP</strain>
    </source>
</reference>
<gene>
    <name evidence="3" type="ORF">CTDIVETGP_2010</name>
</gene>
<evidence type="ECO:0000259" key="2">
    <source>
        <dbReference type="PROSITE" id="PS51099"/>
    </source>
</evidence>
<keyword evidence="1 3" id="KW-0808">Transferase</keyword>
<dbReference type="EC" id="2.7.1.69" evidence="3"/>
<dbReference type="InterPro" id="IPR013011">
    <property type="entry name" value="PTS_EIIB_2"/>
</dbReference>
<dbReference type="GeneID" id="29419261"/>
<dbReference type="RefSeq" id="WP_017895298.1">
    <property type="nucleotide sequence ID" value="NZ_CBXI010000036.1"/>
</dbReference>
<dbReference type="Proteomes" id="UP000019482">
    <property type="component" value="Unassembled WGS sequence"/>
</dbReference>
<dbReference type="GO" id="GO:0008982">
    <property type="term" value="F:protein-N(PI)-phosphohistidine-sugar phosphotransferase activity"/>
    <property type="evidence" value="ECO:0007669"/>
    <property type="project" value="InterPro"/>
</dbReference>
<feature type="domain" description="PTS EIIB type-2" evidence="2">
    <location>
        <begin position="7"/>
        <end position="97"/>
    </location>
</feature>
<protein>
    <submittedName>
        <fullName evidence="3">PTS system, galactitol-specific IIB component</fullName>
        <ecNumber evidence="3">2.7.1.69</ecNumber>
    </submittedName>
</protein>
<keyword evidence="4" id="KW-1185">Reference proteome</keyword>
<dbReference type="Pfam" id="PF02302">
    <property type="entry name" value="PTS_IIB"/>
    <property type="match status" value="1"/>
</dbReference>
<dbReference type="CDD" id="cd05566">
    <property type="entry name" value="PTS_IIB_galactitol"/>
    <property type="match status" value="1"/>
</dbReference>
<accession>W6N6V0</accession>
<proteinExistence type="predicted"/>
<dbReference type="OrthoDB" id="6505030at2"/>
<dbReference type="InterPro" id="IPR036095">
    <property type="entry name" value="PTS_EIIB-like_sf"/>
</dbReference>
<dbReference type="Gene3D" id="3.40.50.2300">
    <property type="match status" value="1"/>
</dbReference>